<keyword evidence="3" id="KW-1185">Reference proteome</keyword>
<keyword evidence="1" id="KW-0812">Transmembrane</keyword>
<proteinExistence type="predicted"/>
<comment type="caution">
    <text evidence="2">The sequence shown here is derived from an EMBL/GenBank/DDBJ whole genome shotgun (WGS) entry which is preliminary data.</text>
</comment>
<dbReference type="EMBL" id="LJIW01000001">
    <property type="protein sequence ID" value="PNG98403.1"/>
    <property type="molecule type" value="Genomic_DNA"/>
</dbReference>
<evidence type="ECO:0000256" key="1">
    <source>
        <dbReference type="SAM" id="Phobius"/>
    </source>
</evidence>
<feature type="transmembrane region" description="Helical" evidence="1">
    <location>
        <begin position="38"/>
        <end position="62"/>
    </location>
</feature>
<name>A0A2J7ZDQ6_STRMQ</name>
<sequence length="72" mass="7773">MSLHSVRKVLSIHPEGVCILVVVIIMVAWPAFARTLSVYVDAATFVGLIIASRLHAVALGIVPCASRRHRLA</sequence>
<evidence type="ECO:0000313" key="3">
    <source>
        <dbReference type="Proteomes" id="UP000236520"/>
    </source>
</evidence>
<gene>
    <name evidence="2" type="ORF">SMF913_14428</name>
</gene>
<feature type="transmembrane region" description="Helical" evidence="1">
    <location>
        <begin position="12"/>
        <end position="32"/>
    </location>
</feature>
<reference evidence="2 3" key="1">
    <citation type="submission" date="2015-09" db="EMBL/GenBank/DDBJ databases">
        <title>Genome sequence, genome mining and natural product profiling of a biocontrol bacterium Streptomyces malaysiensis F913.</title>
        <authorList>
            <person name="Xu Y."/>
            <person name="Wei J."/>
            <person name="Xie J."/>
            <person name="Li T."/>
            <person name="Zhou Z."/>
        </authorList>
    </citation>
    <scope>NUCLEOTIDE SEQUENCE [LARGE SCALE GENOMIC DNA]</scope>
    <source>
        <strain evidence="2 3">F913</strain>
    </source>
</reference>
<evidence type="ECO:0000313" key="2">
    <source>
        <dbReference type="EMBL" id="PNG98403.1"/>
    </source>
</evidence>
<keyword evidence="1" id="KW-1133">Transmembrane helix</keyword>
<accession>A0A2J7ZDQ6</accession>
<protein>
    <submittedName>
        <fullName evidence="2">Uncharacterized protein</fullName>
    </submittedName>
</protein>
<dbReference type="AlphaFoldDB" id="A0A2J7ZDQ6"/>
<dbReference type="Proteomes" id="UP000236520">
    <property type="component" value="Unassembled WGS sequence"/>
</dbReference>
<organism evidence="2 3">
    <name type="scientific">Streptomyces malaysiensis</name>
    <dbReference type="NCBI Taxonomy" id="92644"/>
    <lineage>
        <taxon>Bacteria</taxon>
        <taxon>Bacillati</taxon>
        <taxon>Actinomycetota</taxon>
        <taxon>Actinomycetes</taxon>
        <taxon>Kitasatosporales</taxon>
        <taxon>Streptomycetaceae</taxon>
        <taxon>Streptomyces</taxon>
        <taxon>Streptomyces violaceusniger group</taxon>
    </lineage>
</organism>
<keyword evidence="1" id="KW-0472">Membrane</keyword>